<evidence type="ECO:0000313" key="1">
    <source>
        <dbReference type="EMBL" id="MBC5678216.1"/>
    </source>
</evidence>
<keyword evidence="2" id="KW-1185">Reference proteome</keyword>
<evidence type="ECO:0008006" key="3">
    <source>
        <dbReference type="Google" id="ProtNLM"/>
    </source>
</evidence>
<evidence type="ECO:0000313" key="2">
    <source>
        <dbReference type="Proteomes" id="UP000635828"/>
    </source>
</evidence>
<proteinExistence type="predicted"/>
<organism evidence="1 2">
    <name type="scientific">Anaerostipes hominis</name>
    <name type="common">ex Liu et al. 2021</name>
    <dbReference type="NCBI Taxonomy" id="2763018"/>
    <lineage>
        <taxon>Bacteria</taxon>
        <taxon>Bacillati</taxon>
        <taxon>Bacillota</taxon>
        <taxon>Clostridia</taxon>
        <taxon>Lachnospirales</taxon>
        <taxon>Lachnospiraceae</taxon>
        <taxon>Anaerostipes</taxon>
    </lineage>
</organism>
<dbReference type="RefSeq" id="WP_186992489.1">
    <property type="nucleotide sequence ID" value="NZ_JACOOS010000013.1"/>
</dbReference>
<name>A0ABR7FUR4_9FIRM</name>
<reference evidence="1 2" key="1">
    <citation type="submission" date="2020-08" db="EMBL/GenBank/DDBJ databases">
        <title>Genome public.</title>
        <authorList>
            <person name="Liu C."/>
            <person name="Sun Q."/>
        </authorList>
    </citation>
    <scope>NUCLEOTIDE SEQUENCE [LARGE SCALE GENOMIC DNA]</scope>
    <source>
        <strain evidence="1 2">NSJ-7</strain>
    </source>
</reference>
<dbReference type="Proteomes" id="UP000635828">
    <property type="component" value="Unassembled WGS sequence"/>
</dbReference>
<accession>A0ABR7FUR4</accession>
<comment type="caution">
    <text evidence="1">The sequence shown here is derived from an EMBL/GenBank/DDBJ whole genome shotgun (WGS) entry which is preliminary data.</text>
</comment>
<gene>
    <name evidence="1" type="ORF">H8S22_11570</name>
</gene>
<sequence>MDHEGGIIVRKLKLVKVGRPELVSCMMHDGTQMRDYQCPECQHGIIEEYKNCPYCGTELDWKNKDERSKEFERVLNILSKYE</sequence>
<dbReference type="EMBL" id="JACOOS010000013">
    <property type="protein sequence ID" value="MBC5678216.1"/>
    <property type="molecule type" value="Genomic_DNA"/>
</dbReference>
<protein>
    <recommendedName>
        <fullName evidence="3">Zinc-ribbon domain-containing protein</fullName>
    </recommendedName>
</protein>